<protein>
    <submittedName>
        <fullName evidence="1">Uncharacterized protein</fullName>
    </submittedName>
</protein>
<reference evidence="1" key="1">
    <citation type="submission" date="2020-05" db="EMBL/GenBank/DDBJ databases">
        <title>Large-scale comparative analyses of tick genomes elucidate their genetic diversity and vector capacities.</title>
        <authorList>
            <person name="Jia N."/>
            <person name="Wang J."/>
            <person name="Shi W."/>
            <person name="Du L."/>
            <person name="Sun Y."/>
            <person name="Zhan W."/>
            <person name="Jiang J."/>
            <person name="Wang Q."/>
            <person name="Zhang B."/>
            <person name="Ji P."/>
            <person name="Sakyi L.B."/>
            <person name="Cui X."/>
            <person name="Yuan T."/>
            <person name="Jiang B."/>
            <person name="Yang W."/>
            <person name="Lam T.T.-Y."/>
            <person name="Chang Q."/>
            <person name="Ding S."/>
            <person name="Wang X."/>
            <person name="Zhu J."/>
            <person name="Ruan X."/>
            <person name="Zhao L."/>
            <person name="Wei J."/>
            <person name="Que T."/>
            <person name="Du C."/>
            <person name="Cheng J."/>
            <person name="Dai P."/>
            <person name="Han X."/>
            <person name="Huang E."/>
            <person name="Gao Y."/>
            <person name="Liu J."/>
            <person name="Shao H."/>
            <person name="Ye R."/>
            <person name="Li L."/>
            <person name="Wei W."/>
            <person name="Wang X."/>
            <person name="Wang C."/>
            <person name="Yang T."/>
            <person name="Huo Q."/>
            <person name="Li W."/>
            <person name="Guo W."/>
            <person name="Chen H."/>
            <person name="Zhou L."/>
            <person name="Ni X."/>
            <person name="Tian J."/>
            <person name="Zhou Y."/>
            <person name="Sheng Y."/>
            <person name="Liu T."/>
            <person name="Pan Y."/>
            <person name="Xia L."/>
            <person name="Li J."/>
            <person name="Zhao F."/>
            <person name="Cao W."/>
        </authorList>
    </citation>
    <scope>NUCLEOTIDE SEQUENCE</scope>
    <source>
        <strain evidence="1">Hyas-2018</strain>
    </source>
</reference>
<name>A0ACB7T517_HYAAI</name>
<dbReference type="Proteomes" id="UP000821845">
    <property type="component" value="Chromosome 10"/>
</dbReference>
<gene>
    <name evidence="1" type="ORF">HPB50_003165</name>
</gene>
<sequence length="134" mass="15115">MAYSGGRKVQTSTPPDLTRVRPSVSTDHKSTSNNVSRADNEGVPQPPQPQSPRPRSQFTPPMTLFQDSWAALNDYCVVKQFGTPREKMTDLGEAFIEALSELLQMLRHEAIPEDKTWNVELQEMVDFLVNPDNK</sequence>
<proteinExistence type="predicted"/>
<keyword evidence="2" id="KW-1185">Reference proteome</keyword>
<organism evidence="1 2">
    <name type="scientific">Hyalomma asiaticum</name>
    <name type="common">Tick</name>
    <dbReference type="NCBI Taxonomy" id="266040"/>
    <lineage>
        <taxon>Eukaryota</taxon>
        <taxon>Metazoa</taxon>
        <taxon>Ecdysozoa</taxon>
        <taxon>Arthropoda</taxon>
        <taxon>Chelicerata</taxon>
        <taxon>Arachnida</taxon>
        <taxon>Acari</taxon>
        <taxon>Parasitiformes</taxon>
        <taxon>Ixodida</taxon>
        <taxon>Ixodoidea</taxon>
        <taxon>Ixodidae</taxon>
        <taxon>Hyalomminae</taxon>
        <taxon>Hyalomma</taxon>
    </lineage>
</organism>
<evidence type="ECO:0000313" key="1">
    <source>
        <dbReference type="EMBL" id="KAH6942286.1"/>
    </source>
</evidence>
<dbReference type="EMBL" id="CM023490">
    <property type="protein sequence ID" value="KAH6942286.1"/>
    <property type="molecule type" value="Genomic_DNA"/>
</dbReference>
<evidence type="ECO:0000313" key="2">
    <source>
        <dbReference type="Proteomes" id="UP000821845"/>
    </source>
</evidence>
<comment type="caution">
    <text evidence="1">The sequence shown here is derived from an EMBL/GenBank/DDBJ whole genome shotgun (WGS) entry which is preliminary data.</text>
</comment>
<accession>A0ACB7T517</accession>